<dbReference type="InterPro" id="IPR030885">
    <property type="entry name" value="Lepto_longest"/>
</dbReference>
<dbReference type="Proteomes" id="UP000298458">
    <property type="component" value="Unassembled WGS sequence"/>
</dbReference>
<dbReference type="InterPro" id="IPR030934">
    <property type="entry name" value="Intein_C"/>
</dbReference>
<dbReference type="PROSITE" id="PS50818">
    <property type="entry name" value="INTEIN_C_TER"/>
    <property type="match status" value="1"/>
</dbReference>
<keyword evidence="1" id="KW-0175">Coiled coil</keyword>
<feature type="region of interest" description="Disordered" evidence="2">
    <location>
        <begin position="867"/>
        <end position="891"/>
    </location>
</feature>
<dbReference type="PROSITE" id="PS50817">
    <property type="entry name" value="INTEIN_N_TER"/>
    <property type="match status" value="1"/>
</dbReference>
<name>A0A4R9G487_9LEPT</name>
<dbReference type="NCBIfam" id="TIGR01443">
    <property type="entry name" value="intein_Cterm"/>
    <property type="match status" value="1"/>
</dbReference>
<feature type="domain" description="Hint" evidence="5">
    <location>
        <begin position="2037"/>
        <end position="2144"/>
    </location>
</feature>
<dbReference type="SMART" id="SM00305">
    <property type="entry name" value="HintC"/>
    <property type="match status" value="1"/>
</dbReference>
<comment type="caution">
    <text evidence="6">The sequence shown here is derived from an EMBL/GenBank/DDBJ whole genome shotgun (WGS) entry which is preliminary data.</text>
</comment>
<dbReference type="GO" id="GO:0016539">
    <property type="term" value="P:intein-mediated protein splicing"/>
    <property type="evidence" value="ECO:0007669"/>
    <property type="project" value="InterPro"/>
</dbReference>
<feature type="chain" id="PRO_5020845858" evidence="3">
    <location>
        <begin position="24"/>
        <end position="2737"/>
    </location>
</feature>
<dbReference type="InterPro" id="IPR006141">
    <property type="entry name" value="Intein_N"/>
</dbReference>
<keyword evidence="3" id="KW-0732">Signal</keyword>
<reference evidence="6" key="1">
    <citation type="journal article" date="2019" name="PLoS Negl. Trop. Dis.">
        <title>Revisiting the worldwide diversity of Leptospira species in the environment.</title>
        <authorList>
            <person name="Vincent A.T."/>
            <person name="Schiettekatte O."/>
            <person name="Bourhy P."/>
            <person name="Veyrier F.J."/>
            <person name="Picardeau M."/>
        </authorList>
    </citation>
    <scope>NUCLEOTIDE SEQUENCE [LARGE SCALE GENOMIC DNA]</scope>
    <source>
        <strain evidence="6">SSW15</strain>
    </source>
</reference>
<dbReference type="SUPFAM" id="SSF51294">
    <property type="entry name" value="Hedgehog/intein (Hint) domain"/>
    <property type="match status" value="1"/>
</dbReference>
<dbReference type="SMART" id="SM00306">
    <property type="entry name" value="HintN"/>
    <property type="match status" value="1"/>
</dbReference>
<dbReference type="CDD" id="cd00081">
    <property type="entry name" value="Hint"/>
    <property type="match status" value="1"/>
</dbReference>
<keyword evidence="7" id="KW-1185">Reference proteome</keyword>
<organism evidence="6 7">
    <name type="scientific">Leptospira fletcheri</name>
    <dbReference type="NCBI Taxonomy" id="2484981"/>
    <lineage>
        <taxon>Bacteria</taxon>
        <taxon>Pseudomonadati</taxon>
        <taxon>Spirochaetota</taxon>
        <taxon>Spirochaetia</taxon>
        <taxon>Leptospirales</taxon>
        <taxon>Leptospiraceae</taxon>
        <taxon>Leptospira</taxon>
    </lineage>
</organism>
<dbReference type="InterPro" id="IPR036844">
    <property type="entry name" value="Hint_dom_sf"/>
</dbReference>
<dbReference type="OrthoDB" id="309839at2"/>
<proteinExistence type="predicted"/>
<dbReference type="InterPro" id="IPR003587">
    <property type="entry name" value="Hint_dom_N"/>
</dbReference>
<dbReference type="NCBIfam" id="TIGR04388">
    <property type="entry name" value="Lepto_longest"/>
    <property type="match status" value="1"/>
</dbReference>
<dbReference type="EMBL" id="RQET01000013">
    <property type="protein sequence ID" value="TGK06322.1"/>
    <property type="molecule type" value="Genomic_DNA"/>
</dbReference>
<evidence type="ECO:0000256" key="3">
    <source>
        <dbReference type="SAM" id="SignalP"/>
    </source>
</evidence>
<evidence type="ECO:0000313" key="7">
    <source>
        <dbReference type="Proteomes" id="UP000298458"/>
    </source>
</evidence>
<feature type="coiled-coil region" evidence="1">
    <location>
        <begin position="207"/>
        <end position="241"/>
    </location>
</feature>
<evidence type="ECO:0000259" key="4">
    <source>
        <dbReference type="SMART" id="SM00305"/>
    </source>
</evidence>
<evidence type="ECO:0000256" key="1">
    <source>
        <dbReference type="SAM" id="Coils"/>
    </source>
</evidence>
<feature type="signal peptide" evidence="3">
    <location>
        <begin position="1"/>
        <end position="23"/>
    </location>
</feature>
<dbReference type="InterPro" id="IPR003586">
    <property type="entry name" value="Hint_dom_C"/>
</dbReference>
<evidence type="ECO:0000313" key="6">
    <source>
        <dbReference type="EMBL" id="TGK06322.1"/>
    </source>
</evidence>
<feature type="domain" description="Hint" evidence="4">
    <location>
        <begin position="2184"/>
        <end position="2231"/>
    </location>
</feature>
<evidence type="ECO:0000256" key="2">
    <source>
        <dbReference type="SAM" id="MobiDB-lite"/>
    </source>
</evidence>
<accession>A0A4R9G487</accession>
<protein>
    <submittedName>
        <fullName evidence="6">TIGR04388 family protein</fullName>
    </submittedName>
</protein>
<gene>
    <name evidence="6" type="ORF">EHO60_14855</name>
</gene>
<sequence length="2737" mass="299234">MFHSSFCVRVCLFLFCVFSPLYGQPANVPSLNPQSYDWSQWQKNLQGSYSVANNQHSVAGWDGLVLQGFGVLQAEWEAQVQAEINAKVSSIHTQDSFQSVQDYQNYVYNFLEGQASSLLTQWQADAEVSIQLNREHFLSSNFGAGEAQLASMDRSFSQEFQDFLSGKSLSIGSDPLSNPFLSSSQNSLQQLEQNWFSQFQANVQNGLLNYQQALQSLNQNYANLLNQVNATEAKYQAYMQQILSYESSVKDQVKQTMDGYQQFLNGTDLFWNTANVLFDSKAGSYVSSPACPSGDICADYLYDVTSRQFSSSCASGDVCISLRYDTSTQQYLSAVCPSGGDCSSNPSQNFSVRTSLNADGKAFQNVINNIETAITQGLTSYGIFDATSGQLLSYPQSCVNVGSVCSSGQFDFTSSKFLSGSSCPAGHSCASAVVDLSDPSAPTGLYVASSCASGDPNCVVCPSTNGVADSCQVQSFEASLVYASNAMSSFFAREQGIFNTQLNSVLYGGNGIGGSQSLGLGFDPFNHSIKPSHSSSSLYITTWDFLSAQGRPDRRTGLVGLAWEIVDFLSGKISGTDFQNWLMNEYSAGSSGVCPSNPTITDNTYNSNDFNDACVAQAISGIAPGVIVDAVSSQGTDLVAFNDRSYVGNSYMITEGGPNNWNMDPAYCHDWLGCFFDPAGKVPAIGGANQFFQNNPTIGSPYGNNFYNYTEDQAGVTDWGPVLSNTTMQEDSIGIFLNYHTSDLNGRGNAVTWQAALNQLNQFATNWQNNVAPAILNWSAQVSNFQFQYSTWQQSEARLLSQAQSQYSSSLINLQKSEMSWLSQMNDLQTKVNGEFAAANSKLQNSQGQADANLVARELFARFNPGSSGAELSSIPKGSGSSDPFASMGSALDGIDPSKGLPNFDLLSKFSGAFGSAATGMGNLSLLSSTNNAIVNARASYMQDLASSLRSERTFTQNGEADLLKDHGKLSTKEVDGHTYLTDERGYFVSCSGGSCSSCGVDPTKCNGGSATELGAFIQSVCGEKMDSCNQYTRFKYSNVSYDKSTDSISMDESVYTGSASASSPGCNGNATDAGSYCFGTASRHVTINAPVFALGGGANSFGSLFDANPDHHEGDILSSFISRSFASMNNFFVNSSYSGAILSKLNALETANNYNLQAAGNSASAQAQNANLIADVIDIMVLHKGSVQDFIKKETQNLVNGMVATALANAFHLTPDEAAFAAGVYMDQQAYKNAEHHLGFLNKVDSFLKAIPILGNAILDPAYRQVLDLTHADDLRAIQQWKEDKYATYGFIATEILKSQNATPEQIAYVSRAVASFFRMKDAKEELGMRGNLLSMSRLDGMYRALTASVGGLGAEGLGAFLKFSGHALRSEGLISAREERKFDQDLRYAIDDMKMVYDKNAIKQWQGAQVQLIREATVAYGMNQGMDPQAVQTIANAVAEMVGRQQAQADLNKLHANEDLFTLGGTYLDRQAFKGGLSIMMTKIFRGALLSMVDTGRLTGLFTKSQTKEFYQQTLALSNSFTGATLEAQAHQGSLDKYWWKQQERNAVFDFLSKVLDPNGNPAEQQGVAAALKYYFDQKESKKQARKQKLLDIEQGIELAAAIAFTVLTEGAGSETVAGTTTEIANEARMVEAGEDLATVAKGAETVGQTAKDVSWLRTVAFSKDLFEVGGNMLKLQLTNGQLIAGLVSTVGQTWIGDELGGTNGAVAGLVNGIISTVTMGSNLPMTGFVSWTPHQNKDILLGEDGQAGGWGGGFAFADEGANVGLSFTPGSGIDLNVNYNFKGANGEGLGFLGGSYNASSGNTSVSGGVDLFGKEKGDLHHGGLVASVSKDGTSSIGGYYNYGDGRLPPNLRGHGATLNYSNDGRLNLSGQFKGSTVASVNYNTATGKFEKLEGNINFQNDLNLAFIQEHAIENFQKGSKTVATTTGKLLAEMGLLSKSDLSVLLSSPEGVNKINDLFEEMKSKLDTEEKKKLFKQQLKLAGKRIGIRIEFEPSVTETWQKLTNRVLGDVLLAFGGANTGLSAVDTAENLFRTKTCFVAETGVWTPKGRRSIQSLKVGEEVYSLNEETGEIEIQKITETFIHDVMSIHKLKYENEGNLGATWNHPFGVLNAGQRSKDSGVSGDLWVKVEDLRAGDRSITRRSLQNAKLKRRLANIPVIAASIGDRSWVNEDLRSNWKEEVEGTLEIREIQEIRRPEKVYNLEVEKNHSYFVFVGDEPVVVHNYIVDEKEPILSRSEVEKAYSPKETELKWKEKVYKKTTLNGETVFVRDYEKPNVKEYVRITKDGLIEQRLVWKGDTLLGDFVNSMTSGEKVKYFNTKGQEVFLQPEKIVRDQGSQKLPFDPVDPKLANETINKVKEDYRKTLEAEFANNKKLKPEQIQDEINKKMEVINRIADRTFKNSFVDENGNSIRFGSDEYLKTLAEPEFNGQDGGAKHTGMEIPVKVIIDYLRAKYPDGKGFTPNLAPWNERITSAKESLSMMSKTLEVLKSNPDIPKDAKVAIEKDMTKRMKSKRSEISTLETIRRSRMENFQAEKNLIFGKNEKGEYKVTSERIGEQTKAAICRVDTNYMEGRVNGRFEASFGDYFLNKIEMGDILPGKQQTQGLVLDQAFLTGFEKTYPLNNRDKLDGVGFEEANRYTGDPMPMYEIKNLVLSLKPGEAMQVWADTDFNKGMYSTPGPNHYYEIGKNSKGELLYLNHTGEQMKYIDSKGKQKVLVFGQPIPPEAWPYLRIFRIYK</sequence>
<dbReference type="RefSeq" id="WP_135769004.1">
    <property type="nucleotide sequence ID" value="NZ_RQET01000013.1"/>
</dbReference>
<dbReference type="Gene3D" id="2.170.16.10">
    <property type="entry name" value="Hedgehog/Intein (Hint) domain"/>
    <property type="match status" value="1"/>
</dbReference>
<evidence type="ECO:0000259" key="5">
    <source>
        <dbReference type="SMART" id="SM00306"/>
    </source>
</evidence>